<reference evidence="2" key="1">
    <citation type="submission" date="2014-01" db="EMBL/GenBank/DDBJ databases">
        <authorList>
            <person name="Brown-Elliot B."/>
            <person name="Wallace R."/>
            <person name="Lenaerts A."/>
            <person name="Ordway D."/>
            <person name="DeGroote M.A."/>
            <person name="Parker T."/>
            <person name="Sizemore C."/>
            <person name="Tallon L.J."/>
            <person name="Sadzewicz L.K."/>
            <person name="Sengamalay N."/>
            <person name="Fraser C.M."/>
            <person name="Hine E."/>
            <person name="Shefchek K.A."/>
            <person name="Das S.P."/>
            <person name="Tettelin H."/>
        </authorList>
    </citation>
    <scope>NUCLEOTIDE SEQUENCE [LARGE SCALE GENOMIC DNA]</scope>
    <source>
        <strain evidence="2">4042</strain>
    </source>
</reference>
<name>X8BGR6_MYCXE</name>
<evidence type="ECO:0000313" key="2">
    <source>
        <dbReference type="EMBL" id="EUA42250.1"/>
    </source>
</evidence>
<evidence type="ECO:0000256" key="1">
    <source>
        <dbReference type="SAM" id="MobiDB-lite"/>
    </source>
</evidence>
<dbReference type="EMBL" id="JAOB01000042">
    <property type="protein sequence ID" value="EUA42250.1"/>
    <property type="molecule type" value="Genomic_DNA"/>
</dbReference>
<dbReference type="AlphaFoldDB" id="X8BGR6"/>
<gene>
    <name evidence="2" type="ORF">I553_6110</name>
</gene>
<organism evidence="2">
    <name type="scientific">Mycobacterium xenopi 4042</name>
    <dbReference type="NCBI Taxonomy" id="1299334"/>
    <lineage>
        <taxon>Bacteria</taxon>
        <taxon>Bacillati</taxon>
        <taxon>Actinomycetota</taxon>
        <taxon>Actinomycetes</taxon>
        <taxon>Mycobacteriales</taxon>
        <taxon>Mycobacteriaceae</taxon>
        <taxon>Mycobacterium</taxon>
    </lineage>
</organism>
<feature type="region of interest" description="Disordered" evidence="1">
    <location>
        <begin position="1"/>
        <end position="24"/>
    </location>
</feature>
<comment type="caution">
    <text evidence="2">The sequence shown here is derived from an EMBL/GenBank/DDBJ whole genome shotgun (WGS) entry which is preliminary data.</text>
</comment>
<protein>
    <submittedName>
        <fullName evidence="2">Uncharacterized protein</fullName>
    </submittedName>
</protein>
<accession>X8BGR6</accession>
<sequence length="156" mass="17582">MLTSGCAGRRRVGWPPTRNVRRPRHPRWHAGQRLRRGYPGHELCCAGPAFGPMPCESDDVVAAAEHPRDESAAEYAAGPGDRDPHWLAFDRIELVVVIHQRGIDQVVEVHFRDVFSGGFFRCIRCRCAVGFVGQRQQQIQDPACRRRLTGIEATTR</sequence>
<proteinExistence type="predicted"/>